<evidence type="ECO:0000313" key="3">
    <source>
        <dbReference type="Proteomes" id="UP000249239"/>
    </source>
</evidence>
<dbReference type="CDD" id="cd00038">
    <property type="entry name" value="CAP_ED"/>
    <property type="match status" value="1"/>
</dbReference>
<dbReference type="AlphaFoldDB" id="A0A2W7MZZ3"/>
<organism evidence="2 3">
    <name type="scientific">Breznakibacter xylanolyticus</name>
    <dbReference type="NCBI Taxonomy" id="990"/>
    <lineage>
        <taxon>Bacteria</taxon>
        <taxon>Pseudomonadati</taxon>
        <taxon>Bacteroidota</taxon>
        <taxon>Bacteroidia</taxon>
        <taxon>Marinilabiliales</taxon>
        <taxon>Marinilabiliaceae</taxon>
        <taxon>Breznakibacter</taxon>
    </lineage>
</organism>
<dbReference type="InterPro" id="IPR014710">
    <property type="entry name" value="RmlC-like_jellyroll"/>
</dbReference>
<gene>
    <name evidence="2" type="ORF">LX69_03071</name>
</gene>
<evidence type="ECO:0000259" key="1">
    <source>
        <dbReference type="PROSITE" id="PS50042"/>
    </source>
</evidence>
<comment type="caution">
    <text evidence="2">The sequence shown here is derived from an EMBL/GenBank/DDBJ whole genome shotgun (WGS) entry which is preliminary data.</text>
</comment>
<feature type="domain" description="Cyclic nucleotide-binding" evidence="1">
    <location>
        <begin position="35"/>
        <end position="116"/>
    </location>
</feature>
<dbReference type="EMBL" id="QKZK01000037">
    <property type="protein sequence ID" value="PZX11747.1"/>
    <property type="molecule type" value="Genomic_DNA"/>
</dbReference>
<dbReference type="SUPFAM" id="SSF51206">
    <property type="entry name" value="cAMP-binding domain-like"/>
    <property type="match status" value="1"/>
</dbReference>
<protein>
    <submittedName>
        <fullName evidence="2">CRP-like cAMP-binding protein</fullName>
    </submittedName>
</protein>
<evidence type="ECO:0000313" key="2">
    <source>
        <dbReference type="EMBL" id="PZX11747.1"/>
    </source>
</evidence>
<dbReference type="PROSITE" id="PS50042">
    <property type="entry name" value="CNMP_BINDING_3"/>
    <property type="match status" value="1"/>
</dbReference>
<dbReference type="InterPro" id="IPR018490">
    <property type="entry name" value="cNMP-bd_dom_sf"/>
</dbReference>
<reference evidence="2 3" key="1">
    <citation type="submission" date="2018-06" db="EMBL/GenBank/DDBJ databases">
        <title>Genomic Encyclopedia of Archaeal and Bacterial Type Strains, Phase II (KMG-II): from individual species to whole genera.</title>
        <authorList>
            <person name="Goeker M."/>
        </authorList>
    </citation>
    <scope>NUCLEOTIDE SEQUENCE [LARGE SCALE GENOMIC DNA]</scope>
    <source>
        <strain evidence="2 3">DSM 6779</strain>
    </source>
</reference>
<dbReference type="InterPro" id="IPR000595">
    <property type="entry name" value="cNMP-bd_dom"/>
</dbReference>
<sequence length="187" mass="21740">MMTNNLFDTLFSNAECKAHLQERCIETEVAVKTVLLREGDIAKSIYVVKKGCLREWFNKDGKDITFQFFFEGQPVASIDSFMNQKPSLFTIESVEPSTVIEIKKADFEFVLSASPEFEAGFHDFIFQRFSNYGQLFMSRIKDTPRERYEDLVIHHPEIIQRVPQHYIASFLGITPISLSRIRNRKKS</sequence>
<name>A0A2W7MZZ3_9BACT</name>
<dbReference type="Pfam" id="PF00027">
    <property type="entry name" value="cNMP_binding"/>
    <property type="match status" value="1"/>
</dbReference>
<proteinExistence type="predicted"/>
<keyword evidence="3" id="KW-1185">Reference proteome</keyword>
<dbReference type="Proteomes" id="UP000249239">
    <property type="component" value="Unassembled WGS sequence"/>
</dbReference>
<dbReference type="Gene3D" id="2.60.120.10">
    <property type="entry name" value="Jelly Rolls"/>
    <property type="match status" value="1"/>
</dbReference>
<accession>A0A2W7MZZ3</accession>